<dbReference type="Gene3D" id="1.25.40.650">
    <property type="match status" value="1"/>
</dbReference>
<dbReference type="Gene3D" id="3.40.50.2300">
    <property type="match status" value="2"/>
</dbReference>
<dbReference type="InterPro" id="IPR028082">
    <property type="entry name" value="Peripla_BP_I"/>
</dbReference>
<protein>
    <submittedName>
        <fullName evidence="2">Penicillin-binding protein activator LpoA</fullName>
    </submittedName>
</protein>
<dbReference type="GO" id="GO:0031241">
    <property type="term" value="C:periplasmic side of cell outer membrane"/>
    <property type="evidence" value="ECO:0007669"/>
    <property type="project" value="TreeGrafter"/>
</dbReference>
<dbReference type="AlphaFoldDB" id="A0A1J5S9G8"/>
<evidence type="ECO:0000313" key="2">
    <source>
        <dbReference type="EMBL" id="OIR04579.1"/>
    </source>
</evidence>
<dbReference type="GO" id="GO:0030234">
    <property type="term" value="F:enzyme regulator activity"/>
    <property type="evidence" value="ECO:0007669"/>
    <property type="project" value="TreeGrafter"/>
</dbReference>
<proteinExistence type="predicted"/>
<organism evidence="2">
    <name type="scientific">mine drainage metagenome</name>
    <dbReference type="NCBI Taxonomy" id="410659"/>
    <lineage>
        <taxon>unclassified sequences</taxon>
        <taxon>metagenomes</taxon>
        <taxon>ecological metagenomes</taxon>
    </lineage>
</organism>
<comment type="caution">
    <text evidence="2">The sequence shown here is derived from an EMBL/GenBank/DDBJ whole genome shotgun (WGS) entry which is preliminary data.</text>
</comment>
<dbReference type="EMBL" id="MLJW01000056">
    <property type="protein sequence ID" value="OIR04579.1"/>
    <property type="molecule type" value="Genomic_DNA"/>
</dbReference>
<gene>
    <name evidence="2" type="primary">lpoA_3</name>
    <name evidence="2" type="ORF">GALL_132490</name>
</gene>
<dbReference type="Pfam" id="PF04348">
    <property type="entry name" value="LppC"/>
    <property type="match status" value="1"/>
</dbReference>
<dbReference type="PANTHER" id="PTHR38038:SF1">
    <property type="entry name" value="PENICILLIN-BINDING PROTEIN ACTIVATOR LPOA"/>
    <property type="match status" value="1"/>
</dbReference>
<dbReference type="PANTHER" id="PTHR38038">
    <property type="entry name" value="PENICILLIN-BINDING PROTEIN ACTIVATOR LPOA"/>
    <property type="match status" value="1"/>
</dbReference>
<dbReference type="SUPFAM" id="SSF53822">
    <property type="entry name" value="Periplasmic binding protein-like I"/>
    <property type="match status" value="1"/>
</dbReference>
<evidence type="ECO:0000256" key="1">
    <source>
        <dbReference type="ARBA" id="ARBA00023136"/>
    </source>
</evidence>
<reference evidence="2" key="1">
    <citation type="submission" date="2016-10" db="EMBL/GenBank/DDBJ databases">
        <title>Sequence of Gallionella enrichment culture.</title>
        <authorList>
            <person name="Poehlein A."/>
            <person name="Muehling M."/>
            <person name="Daniel R."/>
        </authorList>
    </citation>
    <scope>NUCLEOTIDE SEQUENCE</scope>
</reference>
<dbReference type="GO" id="GO:0009252">
    <property type="term" value="P:peptidoglycan biosynthetic process"/>
    <property type="evidence" value="ECO:0007669"/>
    <property type="project" value="TreeGrafter"/>
</dbReference>
<sequence length="578" mass="63107">MNLLRHLLQIAAALKISVSLILQGHPRMLQHILLRLCCIFLSIVSINNTALANDTVNSVIKVSAEEAFLQGQQYLEQAKLPLAELNLTRIPRASPYAKLLAGNIAIQRSEFDRAFLLLLPLQSNQSLTKVAAASLHASLSVAYEKQGDIPNALDQLMRRETYLKDTSSINSNHGRIWQLLSSLSLQDLITMRGESADTTAQGWVDLCLATKNQDVISSINAWAASYPDHVAGDFSKTLITQLMAQKNTDQSKTTYTLPSNGSIALILPPDIDPLSPKANAFHDGLQAALNKYALLNVIKTYPSLGTEDSIAEQVSLAKSEGAVYFMTPLFHQTLNESTSDKNSITWQDDAMGSNSILQGADLSINDEAQTIAAFASSNAMQHITIIATNDDAANLMVKSFQAALENAPEANVRVITLAANIKSDDPNLLDLKTKISEQANDMILLATSATDARIIRPYLDISTPVLAFSNLNEIANDEALNSPLNAVRFVDIPFLINKNDEKFSDYRKSSSNISSNELLRYFALGADYLQLLIASTQLANGELIVNGLTGKLSIDKTGKIQRQLSMAKFTYNGIVQEQ</sequence>
<name>A0A1J5S9G8_9ZZZZ</name>
<dbReference type="InterPro" id="IPR007443">
    <property type="entry name" value="LpoA"/>
</dbReference>
<accession>A0A1J5S9G8</accession>
<keyword evidence="1" id="KW-0472">Membrane</keyword>